<name>A0ABQ9JSZ9_9CUCU</name>
<dbReference type="EMBL" id="JAPWTJ010000186">
    <property type="protein sequence ID" value="KAJ8981376.1"/>
    <property type="molecule type" value="Genomic_DNA"/>
</dbReference>
<evidence type="ECO:0000313" key="1">
    <source>
        <dbReference type="EMBL" id="KAJ8981376.1"/>
    </source>
</evidence>
<accession>A0ABQ9JSZ9</accession>
<keyword evidence="2" id="KW-1185">Reference proteome</keyword>
<dbReference type="Proteomes" id="UP001162164">
    <property type="component" value="Unassembled WGS sequence"/>
</dbReference>
<dbReference type="InterPro" id="IPR036397">
    <property type="entry name" value="RNaseH_sf"/>
</dbReference>
<comment type="caution">
    <text evidence="1">The sequence shown here is derived from an EMBL/GenBank/DDBJ whole genome shotgun (WGS) entry which is preliminary data.</text>
</comment>
<dbReference type="PANTHER" id="PTHR47326:SF1">
    <property type="entry name" value="HTH PSQ-TYPE DOMAIN-CONTAINING PROTEIN"/>
    <property type="match status" value="1"/>
</dbReference>
<evidence type="ECO:0008006" key="3">
    <source>
        <dbReference type="Google" id="ProtNLM"/>
    </source>
</evidence>
<dbReference type="Gene3D" id="3.30.420.10">
    <property type="entry name" value="Ribonuclease H-like superfamily/Ribonuclease H"/>
    <property type="match status" value="1"/>
</dbReference>
<proteinExistence type="predicted"/>
<reference evidence="1" key="1">
    <citation type="journal article" date="2023" name="Insect Mol. Biol.">
        <title>Genome sequencing provides insights into the evolution of gene families encoding plant cell wall-degrading enzymes in longhorned beetles.</title>
        <authorList>
            <person name="Shin N.R."/>
            <person name="Okamura Y."/>
            <person name="Kirsch R."/>
            <person name="Pauchet Y."/>
        </authorList>
    </citation>
    <scope>NUCLEOTIDE SEQUENCE</scope>
    <source>
        <strain evidence="1">MMC_N1</strain>
    </source>
</reference>
<sequence length="286" mass="33916">MKNEELDILLYFQEHPRKSIADASRDLQFSDGKIWKILHKHKLKPFKSLPVSRLTEANKHSRREFCQLMITRLENDPHFFNKIIWTDEANFSTAGVFNRKNTHFWSVENPHYIKDIKFQGRQSFSVWCGILNNRILGPVFYRYSLTGPRFLNMMANEIEACLEEIPIVNYNNNMIWHQDGAPCHNTIAVTHFLNNKYEEWIGKFGTIRWAPNSPDLSLLDTFLWGHLKNECYKQRTENINQLQDRISAELTRLNENPEIILNSISNLKKRYRLCIEKQGSHFEQFL</sequence>
<protein>
    <recommendedName>
        <fullName evidence="3">Transposase</fullName>
    </recommendedName>
</protein>
<organism evidence="1 2">
    <name type="scientific">Molorchus minor</name>
    <dbReference type="NCBI Taxonomy" id="1323400"/>
    <lineage>
        <taxon>Eukaryota</taxon>
        <taxon>Metazoa</taxon>
        <taxon>Ecdysozoa</taxon>
        <taxon>Arthropoda</taxon>
        <taxon>Hexapoda</taxon>
        <taxon>Insecta</taxon>
        <taxon>Pterygota</taxon>
        <taxon>Neoptera</taxon>
        <taxon>Endopterygota</taxon>
        <taxon>Coleoptera</taxon>
        <taxon>Polyphaga</taxon>
        <taxon>Cucujiformia</taxon>
        <taxon>Chrysomeloidea</taxon>
        <taxon>Cerambycidae</taxon>
        <taxon>Lamiinae</taxon>
        <taxon>Monochamini</taxon>
        <taxon>Molorchus</taxon>
    </lineage>
</organism>
<evidence type="ECO:0000313" key="2">
    <source>
        <dbReference type="Proteomes" id="UP001162164"/>
    </source>
</evidence>
<dbReference type="PANTHER" id="PTHR47326">
    <property type="entry name" value="TRANSPOSABLE ELEMENT TC3 TRANSPOSASE-LIKE PROTEIN"/>
    <property type="match status" value="1"/>
</dbReference>
<gene>
    <name evidence="1" type="ORF">NQ317_000243</name>
</gene>